<accession>A0A1I1YB63</accession>
<evidence type="ECO:0000313" key="10">
    <source>
        <dbReference type="Proteomes" id="UP000243950"/>
    </source>
</evidence>
<dbReference type="InterPro" id="IPR022764">
    <property type="entry name" value="Peptidase_S54_rhomboid_dom"/>
</dbReference>
<organism evidence="9 10">
    <name type="scientific">Pseudomonas straminea</name>
    <dbReference type="NCBI Taxonomy" id="47882"/>
    <lineage>
        <taxon>Bacteria</taxon>
        <taxon>Pseudomonadati</taxon>
        <taxon>Pseudomonadota</taxon>
        <taxon>Gammaproteobacteria</taxon>
        <taxon>Pseudomonadales</taxon>
        <taxon>Pseudomonadaceae</taxon>
        <taxon>Phytopseudomonas</taxon>
    </lineage>
</organism>
<gene>
    <name evidence="9" type="ORF">SAMN05216372_11093</name>
</gene>
<evidence type="ECO:0000256" key="3">
    <source>
        <dbReference type="ARBA" id="ARBA00022692"/>
    </source>
</evidence>
<evidence type="ECO:0000256" key="1">
    <source>
        <dbReference type="ARBA" id="ARBA00004141"/>
    </source>
</evidence>
<evidence type="ECO:0000256" key="5">
    <source>
        <dbReference type="ARBA" id="ARBA00022989"/>
    </source>
</evidence>
<dbReference type="InterPro" id="IPR015943">
    <property type="entry name" value="WD40/YVTN_repeat-like_dom_sf"/>
</dbReference>
<dbReference type="AlphaFoldDB" id="A0A1I1YB63"/>
<evidence type="ECO:0000256" key="4">
    <source>
        <dbReference type="ARBA" id="ARBA00022801"/>
    </source>
</evidence>
<feature type="transmembrane region" description="Helical" evidence="7">
    <location>
        <begin position="168"/>
        <end position="185"/>
    </location>
</feature>
<dbReference type="Gene3D" id="2.130.10.10">
    <property type="entry name" value="YVTN repeat-like/Quinoprotein amine dehydrogenase"/>
    <property type="match status" value="1"/>
</dbReference>
<evidence type="ECO:0000259" key="8">
    <source>
        <dbReference type="Pfam" id="PF01694"/>
    </source>
</evidence>
<dbReference type="InterPro" id="IPR011048">
    <property type="entry name" value="Haem_d1_sf"/>
</dbReference>
<name>A0A1I1YB63_PSEOC</name>
<keyword evidence="10" id="KW-1185">Reference proteome</keyword>
<keyword evidence="6 7" id="KW-0472">Membrane</keyword>
<feature type="transmembrane region" description="Helical" evidence="7">
    <location>
        <begin position="7"/>
        <end position="26"/>
    </location>
</feature>
<dbReference type="EMBL" id="FOMO01000010">
    <property type="protein sequence ID" value="SFE16834.1"/>
    <property type="molecule type" value="Genomic_DNA"/>
</dbReference>
<feature type="transmembrane region" description="Helical" evidence="7">
    <location>
        <begin position="98"/>
        <end position="117"/>
    </location>
</feature>
<dbReference type="InterPro" id="IPR050925">
    <property type="entry name" value="Rhomboid_protease_S54"/>
</dbReference>
<keyword evidence="3 7" id="KW-0812">Transmembrane</keyword>
<dbReference type="Proteomes" id="UP000243950">
    <property type="component" value="Unassembled WGS sequence"/>
</dbReference>
<feature type="transmembrane region" description="Helical" evidence="7">
    <location>
        <begin position="129"/>
        <end position="156"/>
    </location>
</feature>
<dbReference type="InterPro" id="IPR035952">
    <property type="entry name" value="Rhomboid-like_sf"/>
</dbReference>
<evidence type="ECO:0000313" key="9">
    <source>
        <dbReference type="EMBL" id="SFE16834.1"/>
    </source>
</evidence>
<evidence type="ECO:0000256" key="6">
    <source>
        <dbReference type="ARBA" id="ARBA00023136"/>
    </source>
</evidence>
<dbReference type="PANTHER" id="PTHR43731">
    <property type="entry name" value="RHOMBOID PROTEASE"/>
    <property type="match status" value="1"/>
</dbReference>
<dbReference type="SUPFAM" id="SSF51004">
    <property type="entry name" value="C-terminal (heme d1) domain of cytochrome cd1-nitrite reductase"/>
    <property type="match status" value="1"/>
</dbReference>
<dbReference type="GO" id="GO:0016020">
    <property type="term" value="C:membrane"/>
    <property type="evidence" value="ECO:0007669"/>
    <property type="project" value="UniProtKB-SubCell"/>
</dbReference>
<feature type="transmembrane region" description="Helical" evidence="7">
    <location>
        <begin position="218"/>
        <end position="236"/>
    </location>
</feature>
<dbReference type="SUPFAM" id="SSF144091">
    <property type="entry name" value="Rhomboid-like"/>
    <property type="match status" value="1"/>
</dbReference>
<keyword evidence="4" id="KW-0378">Hydrolase</keyword>
<sequence length="639" mass="69583">MEPLKRWRLPWLTLSLILVTIAAYLWQARQLGGYGPFGEDQLMSLGSNIAILTLTGEYGRLLSNLFLHASLAHLGQNMLALLLIGVTLESLLARWQWLLLYLLGGVFASLASAAVHVDQQQVSFFGQVTQVIFVSVGASGAIMSLAGAELAIALSVKLRGTGEAGDSLLRNALLVPLLALVYGLIDQGTDNAAHLGGFLFGLLATLPLCLGTSLPARLGIAVGALLALALGTFNLLNPVFDNPRVDELRQMALHEVQETRRIDTLKAHIEAERQAPRTWVDGEQAQGFAIDLPVVARIVPSSDPSRVYLLKNDADMQIIEYDLTTQQPLRTLLTQPYARGQLWGCPGPECVGVGVTDMALDEPAGKAYVLGLSKGAVSRIDLASGAIEYSVPVSDEPARFPSRVLLHEGRLYVMDRADNSLTILEAASGKRLERLQLPAAGYENTYIPTGETLLLSSQGDALYLLPSSSQPMRLDLDSQQLSEIGEDGAQQMGRDAQGRIWLLYEDGVLYPQEQGQRERVPFHLPAAGMPGWMALIDPDGHSPLILHLSEGFILASSAQTGQVLRAYPLNVPPSDIFALQYLAGGRFYLSTRQGLQIFDVDQALDGREVAAEYQQLLEESTAWQLRLERQPLEQPANDW</sequence>
<feature type="transmembrane region" description="Helical" evidence="7">
    <location>
        <begin position="191"/>
        <end position="211"/>
    </location>
</feature>
<dbReference type="GO" id="GO:0006508">
    <property type="term" value="P:proteolysis"/>
    <property type="evidence" value="ECO:0007669"/>
    <property type="project" value="UniProtKB-KW"/>
</dbReference>
<dbReference type="GO" id="GO:0004252">
    <property type="term" value="F:serine-type endopeptidase activity"/>
    <property type="evidence" value="ECO:0007669"/>
    <property type="project" value="InterPro"/>
</dbReference>
<protein>
    <submittedName>
        <fullName evidence="9">Membrane associated serine protease, rhomboid family</fullName>
    </submittedName>
</protein>
<comment type="similarity">
    <text evidence="2">Belongs to the peptidase S54 family.</text>
</comment>
<reference evidence="10" key="1">
    <citation type="submission" date="2016-10" db="EMBL/GenBank/DDBJ databases">
        <authorList>
            <person name="Varghese N."/>
            <person name="Submissions S."/>
        </authorList>
    </citation>
    <scope>NUCLEOTIDE SEQUENCE [LARGE SCALE GENOMIC DNA]</scope>
    <source>
        <strain evidence="10">JCM 2783</strain>
    </source>
</reference>
<dbReference type="Gene3D" id="1.20.1540.10">
    <property type="entry name" value="Rhomboid-like"/>
    <property type="match status" value="1"/>
</dbReference>
<comment type="subcellular location">
    <subcellularLocation>
        <location evidence="1">Membrane</location>
        <topology evidence="1">Multi-pass membrane protein</topology>
    </subcellularLocation>
</comment>
<feature type="domain" description="Peptidase S54 rhomboid" evidence="8">
    <location>
        <begin position="56"/>
        <end position="209"/>
    </location>
</feature>
<dbReference type="PANTHER" id="PTHR43731:SF14">
    <property type="entry name" value="PRESENILIN-ASSOCIATED RHOMBOID-LIKE PROTEIN, MITOCHONDRIAL"/>
    <property type="match status" value="1"/>
</dbReference>
<dbReference type="Pfam" id="PF01694">
    <property type="entry name" value="Rhomboid"/>
    <property type="match status" value="1"/>
</dbReference>
<evidence type="ECO:0000256" key="7">
    <source>
        <dbReference type="SAM" id="Phobius"/>
    </source>
</evidence>
<keyword evidence="9" id="KW-0645">Protease</keyword>
<dbReference type="RefSeq" id="WP_093506673.1">
    <property type="nucleotide sequence ID" value="NZ_BSSG01000010.1"/>
</dbReference>
<feature type="transmembrane region" description="Helical" evidence="7">
    <location>
        <begin position="65"/>
        <end position="86"/>
    </location>
</feature>
<evidence type="ECO:0000256" key="2">
    <source>
        <dbReference type="ARBA" id="ARBA00009045"/>
    </source>
</evidence>
<keyword evidence="5 7" id="KW-1133">Transmembrane helix</keyword>
<proteinExistence type="inferred from homology"/>